<dbReference type="AlphaFoldDB" id="A0A8H7WCJ6"/>
<name>A0A8H7WCJ6_9HELO</name>
<evidence type="ECO:0000256" key="3">
    <source>
        <dbReference type="ARBA" id="ARBA00023002"/>
    </source>
</evidence>
<keyword evidence="3" id="KW-0560">Oxidoreductase</keyword>
<dbReference type="PRINTS" id="PR00081">
    <property type="entry name" value="GDHRDH"/>
</dbReference>
<dbReference type="Pfam" id="PF23441">
    <property type="entry name" value="SDR"/>
    <property type="match status" value="1"/>
</dbReference>
<comment type="caution">
    <text evidence="4">The sequence shown here is derived from an EMBL/GenBank/DDBJ whole genome shotgun (WGS) entry which is preliminary data.</text>
</comment>
<dbReference type="InterPro" id="IPR051122">
    <property type="entry name" value="SDR_DHRS6-like"/>
</dbReference>
<evidence type="ECO:0000256" key="1">
    <source>
        <dbReference type="ARBA" id="ARBA00006484"/>
    </source>
</evidence>
<keyword evidence="2" id="KW-0521">NADP</keyword>
<dbReference type="CDD" id="cd05233">
    <property type="entry name" value="SDR_c"/>
    <property type="match status" value="1"/>
</dbReference>
<evidence type="ECO:0000313" key="5">
    <source>
        <dbReference type="Proteomes" id="UP000664132"/>
    </source>
</evidence>
<organism evidence="4 5">
    <name type="scientific">Cadophora malorum</name>
    <dbReference type="NCBI Taxonomy" id="108018"/>
    <lineage>
        <taxon>Eukaryota</taxon>
        <taxon>Fungi</taxon>
        <taxon>Dikarya</taxon>
        <taxon>Ascomycota</taxon>
        <taxon>Pezizomycotina</taxon>
        <taxon>Leotiomycetes</taxon>
        <taxon>Helotiales</taxon>
        <taxon>Ploettnerulaceae</taxon>
        <taxon>Cadophora</taxon>
    </lineage>
</organism>
<dbReference type="OrthoDB" id="294295at2759"/>
<evidence type="ECO:0000256" key="2">
    <source>
        <dbReference type="ARBA" id="ARBA00022857"/>
    </source>
</evidence>
<gene>
    <name evidence="4" type="ORF">IFR04_004491</name>
</gene>
<keyword evidence="5" id="KW-1185">Reference proteome</keyword>
<dbReference type="InterPro" id="IPR057571">
    <property type="entry name" value="SDR_PhqE-like"/>
</dbReference>
<dbReference type="InterPro" id="IPR002347">
    <property type="entry name" value="SDR_fam"/>
</dbReference>
<sequence>METARTTIQGGSDNSDLVDNSSFIAEVGRLTALVASRILKRAVPQQNLDLLELQNTRDCGLNMGHEDNKLIRIGFSVAEASLESGARVTISSSSDSRVKSSISSLQKSYPDGKITGHTCDLSKDSLEDDVSALFAKVGKVDHIIYTAGDSLAQMPLSSITLPSIIAAGQIRFFAPLIVAKIGSKHLNPGPESSIVLTTGAVAERPHEGWSVIASYAAGLYGMTRNLALDLRPVRVNCVSPGAVDTELWKGMGEDEKKMMFERIGGNVLTGRVGRPEDVAETYLWLMKDSNVTGFVASSNAGSTLV</sequence>
<dbReference type="GO" id="GO:0016491">
    <property type="term" value="F:oxidoreductase activity"/>
    <property type="evidence" value="ECO:0007669"/>
    <property type="project" value="UniProtKB-KW"/>
</dbReference>
<accession>A0A8H7WCJ6</accession>
<evidence type="ECO:0000313" key="4">
    <source>
        <dbReference type="EMBL" id="KAG4422339.1"/>
    </source>
</evidence>
<dbReference type="PANTHER" id="PTHR43477:SF1">
    <property type="entry name" value="DIHYDROANTICAPSIN 7-DEHYDROGENASE"/>
    <property type="match status" value="1"/>
</dbReference>
<protein>
    <submittedName>
        <fullName evidence="4">Uncharacterized protein</fullName>
    </submittedName>
</protein>
<dbReference type="Gene3D" id="3.40.50.720">
    <property type="entry name" value="NAD(P)-binding Rossmann-like Domain"/>
    <property type="match status" value="1"/>
</dbReference>
<comment type="similarity">
    <text evidence="1">Belongs to the short-chain dehydrogenases/reductases (SDR) family.</text>
</comment>
<proteinExistence type="inferred from homology"/>
<reference evidence="4" key="1">
    <citation type="submission" date="2021-02" db="EMBL/GenBank/DDBJ databases">
        <title>Genome sequence Cadophora malorum strain M34.</title>
        <authorList>
            <person name="Stefanovic E."/>
            <person name="Vu D."/>
            <person name="Scully C."/>
            <person name="Dijksterhuis J."/>
            <person name="Roader J."/>
            <person name="Houbraken J."/>
        </authorList>
    </citation>
    <scope>NUCLEOTIDE SEQUENCE</scope>
    <source>
        <strain evidence="4">M34</strain>
    </source>
</reference>
<dbReference type="InterPro" id="IPR036291">
    <property type="entry name" value="NAD(P)-bd_dom_sf"/>
</dbReference>
<dbReference type="Proteomes" id="UP000664132">
    <property type="component" value="Unassembled WGS sequence"/>
</dbReference>
<dbReference type="PANTHER" id="PTHR43477">
    <property type="entry name" value="DIHYDROANTICAPSIN 7-DEHYDROGENASE"/>
    <property type="match status" value="1"/>
</dbReference>
<dbReference type="SUPFAM" id="SSF51735">
    <property type="entry name" value="NAD(P)-binding Rossmann-fold domains"/>
    <property type="match status" value="1"/>
</dbReference>
<dbReference type="EMBL" id="JAFJYH010000050">
    <property type="protein sequence ID" value="KAG4422339.1"/>
    <property type="molecule type" value="Genomic_DNA"/>
</dbReference>